<dbReference type="Pfam" id="PF00300">
    <property type="entry name" value="His_Phos_1"/>
    <property type="match status" value="1"/>
</dbReference>
<dbReference type="InterPro" id="IPR029033">
    <property type="entry name" value="His_PPase_superfam"/>
</dbReference>
<dbReference type="CDD" id="cd07067">
    <property type="entry name" value="HP_PGM_like"/>
    <property type="match status" value="1"/>
</dbReference>
<name>A0ABU9TSU9_9GAMM</name>
<dbReference type="PANTHER" id="PTHR47623">
    <property type="entry name" value="OS09G0287300 PROTEIN"/>
    <property type="match status" value="1"/>
</dbReference>
<dbReference type="PANTHER" id="PTHR47623:SF1">
    <property type="entry name" value="OS09G0287300 PROTEIN"/>
    <property type="match status" value="1"/>
</dbReference>
<comment type="caution">
    <text evidence="1">The sequence shown here is derived from an EMBL/GenBank/DDBJ whole genome shotgun (WGS) entry which is preliminary data.</text>
</comment>
<evidence type="ECO:0000313" key="1">
    <source>
        <dbReference type="EMBL" id="MEM5536598.1"/>
    </source>
</evidence>
<dbReference type="Gene3D" id="3.40.50.1240">
    <property type="entry name" value="Phosphoglycerate mutase-like"/>
    <property type="match status" value="1"/>
</dbReference>
<dbReference type="RefSeq" id="WP_342854391.1">
    <property type="nucleotide sequence ID" value="NZ_JBBMRA010000007.1"/>
</dbReference>
<keyword evidence="2" id="KW-1185">Reference proteome</keyword>
<sequence length="168" mass="19113">MKKLTLVRHAKSSWKHPELTDFERPLNKRGKRDLPAMVERLANHQLIPDTLLSSGATRAILTTKAISSRLAIPQHHILEIPELYESCAERLLLVLQNMSESYKHIMLVGHSPGLERLASLLCQQSITKFPTAAVIHLHLSIKNWHELADGCATLTLFDYPKKHQHTHE</sequence>
<reference evidence="1 2" key="1">
    <citation type="submission" date="2024-03" db="EMBL/GenBank/DDBJ databases">
        <title>Community enrichment and isolation of bacterial strains for fucoidan degradation.</title>
        <authorList>
            <person name="Sichert A."/>
        </authorList>
    </citation>
    <scope>NUCLEOTIDE SEQUENCE [LARGE SCALE GENOMIC DNA]</scope>
    <source>
        <strain evidence="1 2">AS76</strain>
    </source>
</reference>
<accession>A0ABU9TSU9</accession>
<dbReference type="Proteomes" id="UP001449225">
    <property type="component" value="Unassembled WGS sequence"/>
</dbReference>
<dbReference type="SUPFAM" id="SSF53254">
    <property type="entry name" value="Phosphoglycerate mutase-like"/>
    <property type="match status" value="1"/>
</dbReference>
<dbReference type="EMBL" id="JBBMRA010000007">
    <property type="protein sequence ID" value="MEM5536598.1"/>
    <property type="molecule type" value="Genomic_DNA"/>
</dbReference>
<evidence type="ECO:0000313" key="2">
    <source>
        <dbReference type="Proteomes" id="UP001449225"/>
    </source>
</evidence>
<protein>
    <submittedName>
        <fullName evidence="1">Histidine phosphatase family protein</fullName>
    </submittedName>
</protein>
<organism evidence="1 2">
    <name type="scientific">Neptuniibacter pectenicola</name>
    <dbReference type="NCBI Taxonomy" id="1806669"/>
    <lineage>
        <taxon>Bacteria</taxon>
        <taxon>Pseudomonadati</taxon>
        <taxon>Pseudomonadota</taxon>
        <taxon>Gammaproteobacteria</taxon>
        <taxon>Oceanospirillales</taxon>
        <taxon>Oceanospirillaceae</taxon>
        <taxon>Neptuniibacter</taxon>
    </lineage>
</organism>
<dbReference type="InterPro" id="IPR013078">
    <property type="entry name" value="His_Pase_superF_clade-1"/>
</dbReference>
<proteinExistence type="predicted"/>
<gene>
    <name evidence="1" type="ORF">WNY58_09385</name>
</gene>